<organism evidence="3 4">
    <name type="scientific">Phytophthora rubi</name>
    <dbReference type="NCBI Taxonomy" id="129364"/>
    <lineage>
        <taxon>Eukaryota</taxon>
        <taxon>Sar</taxon>
        <taxon>Stramenopiles</taxon>
        <taxon>Oomycota</taxon>
        <taxon>Peronosporomycetes</taxon>
        <taxon>Peronosporales</taxon>
        <taxon>Peronosporaceae</taxon>
        <taxon>Phytophthora</taxon>
    </lineage>
</organism>
<dbReference type="Proteomes" id="UP000435112">
    <property type="component" value="Unassembled WGS sequence"/>
</dbReference>
<evidence type="ECO:0000256" key="2">
    <source>
        <dbReference type="SAM" id="SignalP"/>
    </source>
</evidence>
<feature type="compositionally biased region" description="Polar residues" evidence="1">
    <location>
        <begin position="62"/>
        <end position="76"/>
    </location>
</feature>
<proteinExistence type="predicted"/>
<keyword evidence="2" id="KW-0732">Signal</keyword>
<feature type="chain" id="PRO_5025416024" description="Secreted protein" evidence="2">
    <location>
        <begin position="20"/>
        <end position="83"/>
    </location>
</feature>
<evidence type="ECO:0008006" key="5">
    <source>
        <dbReference type="Google" id="ProtNLM"/>
    </source>
</evidence>
<accession>A0A6A3H439</accession>
<reference evidence="3 4" key="1">
    <citation type="submission" date="2018-09" db="EMBL/GenBank/DDBJ databases">
        <title>Genomic investigation of the strawberry pathogen Phytophthora fragariae indicates pathogenicity is determined by transcriptional variation in three key races.</title>
        <authorList>
            <person name="Adams T.M."/>
            <person name="Armitage A.D."/>
            <person name="Sobczyk M.K."/>
            <person name="Bates H.J."/>
            <person name="Dunwell J.M."/>
            <person name="Nellist C.F."/>
            <person name="Harrison R.J."/>
        </authorList>
    </citation>
    <scope>NUCLEOTIDE SEQUENCE [LARGE SCALE GENOMIC DNA]</scope>
    <source>
        <strain evidence="3 4">SCRP324</strain>
    </source>
</reference>
<evidence type="ECO:0000313" key="3">
    <source>
        <dbReference type="EMBL" id="KAE8963937.1"/>
    </source>
</evidence>
<dbReference type="OrthoDB" id="10451754at2759"/>
<evidence type="ECO:0000313" key="4">
    <source>
        <dbReference type="Proteomes" id="UP000435112"/>
    </source>
</evidence>
<name>A0A6A3H439_9STRA</name>
<feature type="region of interest" description="Disordered" evidence="1">
    <location>
        <begin position="62"/>
        <end position="83"/>
    </location>
</feature>
<gene>
    <name evidence="3" type="ORF">PR002_g29126</name>
</gene>
<dbReference type="AlphaFoldDB" id="A0A6A3H439"/>
<dbReference type="EMBL" id="QXFU01005552">
    <property type="protein sequence ID" value="KAE8963937.1"/>
    <property type="molecule type" value="Genomic_DNA"/>
</dbReference>
<evidence type="ECO:0000256" key="1">
    <source>
        <dbReference type="SAM" id="MobiDB-lite"/>
    </source>
</evidence>
<feature type="signal peptide" evidence="2">
    <location>
        <begin position="1"/>
        <end position="19"/>
    </location>
</feature>
<protein>
    <recommendedName>
        <fullName evidence="5">Secreted protein</fullName>
    </recommendedName>
</protein>
<comment type="caution">
    <text evidence="3">The sequence shown here is derived from an EMBL/GenBank/DDBJ whole genome shotgun (WGS) entry which is preliminary data.</text>
</comment>
<sequence>MMCCLTCCFFCCCMCCCMCCSICFEAIPNRSLTLSSLASKTLVRRRARNCLAISWQTGNNVRRYGQTTPGESSSPQVIPRLTG</sequence>